<comment type="caution">
    <text evidence="1">The sequence shown here is derived from an EMBL/GenBank/DDBJ whole genome shotgun (WGS) entry which is preliminary data.</text>
</comment>
<proteinExistence type="predicted"/>
<dbReference type="EMBL" id="JACCAC010000001">
    <property type="protein sequence ID" value="NYG57001.1"/>
    <property type="molecule type" value="Genomic_DNA"/>
</dbReference>
<dbReference type="AlphaFoldDB" id="A0A7Y9RX21"/>
<organism evidence="1 2">
    <name type="scientific">Nocardioides perillae</name>
    <dbReference type="NCBI Taxonomy" id="1119534"/>
    <lineage>
        <taxon>Bacteria</taxon>
        <taxon>Bacillati</taxon>
        <taxon>Actinomycetota</taxon>
        <taxon>Actinomycetes</taxon>
        <taxon>Propionibacteriales</taxon>
        <taxon>Nocardioidaceae</taxon>
        <taxon>Nocardioides</taxon>
    </lineage>
</organism>
<accession>A0A7Y9RX21</accession>
<protein>
    <submittedName>
        <fullName evidence="1">Uncharacterized protein</fullName>
    </submittedName>
</protein>
<dbReference type="Proteomes" id="UP000544110">
    <property type="component" value="Unassembled WGS sequence"/>
</dbReference>
<reference evidence="1 2" key="1">
    <citation type="submission" date="2020-07" db="EMBL/GenBank/DDBJ databases">
        <title>Sequencing the genomes of 1000 actinobacteria strains.</title>
        <authorList>
            <person name="Klenk H.-P."/>
        </authorList>
    </citation>
    <scope>NUCLEOTIDE SEQUENCE [LARGE SCALE GENOMIC DNA]</scope>
    <source>
        <strain evidence="1 2">DSM 24552</strain>
    </source>
</reference>
<dbReference type="RefSeq" id="WP_179519158.1">
    <property type="nucleotide sequence ID" value="NZ_JACCAC010000001.1"/>
</dbReference>
<keyword evidence="2" id="KW-1185">Reference proteome</keyword>
<name>A0A7Y9RX21_9ACTN</name>
<gene>
    <name evidence="1" type="ORF">BJ989_003305</name>
</gene>
<evidence type="ECO:0000313" key="2">
    <source>
        <dbReference type="Proteomes" id="UP000544110"/>
    </source>
</evidence>
<sequence>MLLVETEVAEFTRRSRSLLVSHTAAGLPRGLEPGEVVVVRSGAEHWTGCVVDVDFTLDDTVYRLSLGGVVPADQAEALLCEDAAAEAPRVDVADVVAMLGSLRTVGREAMRVPAQRRAVALLAES</sequence>
<evidence type="ECO:0000313" key="1">
    <source>
        <dbReference type="EMBL" id="NYG57001.1"/>
    </source>
</evidence>